<accession>A0A9P0FNS0</accession>
<sequence>MAKSSSLISKILQAKDEIEYIENQIKNLKTTEVPISDGLLHINHTLVPTMVDGKVCNAATDTTSTMRCYICGVTSKDFNEESTENPDALKYVLQGQKLRKSKPFFKECLELFVPENTFHGRPTEEEDEEEDDDKGEYEEEEEDEEYLNSD</sequence>
<reference evidence="2" key="1">
    <citation type="submission" date="2021-12" db="EMBL/GenBank/DDBJ databases">
        <authorList>
            <person name="King R."/>
        </authorList>
    </citation>
    <scope>NUCLEOTIDE SEQUENCE</scope>
</reference>
<proteinExistence type="predicted"/>
<dbReference type="OrthoDB" id="6757529at2759"/>
<evidence type="ECO:0000313" key="2">
    <source>
        <dbReference type="EMBL" id="CAH0561762.1"/>
    </source>
</evidence>
<feature type="region of interest" description="Disordered" evidence="1">
    <location>
        <begin position="116"/>
        <end position="150"/>
    </location>
</feature>
<gene>
    <name evidence="2" type="ORF">MELIAE_LOCUS11093</name>
</gene>
<feature type="compositionally biased region" description="Acidic residues" evidence="1">
    <location>
        <begin position="124"/>
        <end position="150"/>
    </location>
</feature>
<name>A0A9P0FNS0_BRAAE</name>
<evidence type="ECO:0000256" key="1">
    <source>
        <dbReference type="SAM" id="MobiDB-lite"/>
    </source>
</evidence>
<keyword evidence="3" id="KW-1185">Reference proteome</keyword>
<evidence type="ECO:0000313" key="3">
    <source>
        <dbReference type="Proteomes" id="UP001154078"/>
    </source>
</evidence>
<protein>
    <submittedName>
        <fullName evidence="2">Uncharacterized protein</fullName>
    </submittedName>
</protein>
<dbReference type="EMBL" id="OV121139">
    <property type="protein sequence ID" value="CAH0561762.1"/>
    <property type="molecule type" value="Genomic_DNA"/>
</dbReference>
<dbReference type="AlphaFoldDB" id="A0A9P0FNS0"/>
<organism evidence="2 3">
    <name type="scientific">Brassicogethes aeneus</name>
    <name type="common">Rape pollen beetle</name>
    <name type="synonym">Meligethes aeneus</name>
    <dbReference type="NCBI Taxonomy" id="1431903"/>
    <lineage>
        <taxon>Eukaryota</taxon>
        <taxon>Metazoa</taxon>
        <taxon>Ecdysozoa</taxon>
        <taxon>Arthropoda</taxon>
        <taxon>Hexapoda</taxon>
        <taxon>Insecta</taxon>
        <taxon>Pterygota</taxon>
        <taxon>Neoptera</taxon>
        <taxon>Endopterygota</taxon>
        <taxon>Coleoptera</taxon>
        <taxon>Polyphaga</taxon>
        <taxon>Cucujiformia</taxon>
        <taxon>Nitidulidae</taxon>
        <taxon>Meligethinae</taxon>
        <taxon>Brassicogethes</taxon>
    </lineage>
</organism>
<dbReference type="Proteomes" id="UP001154078">
    <property type="component" value="Chromosome 8"/>
</dbReference>